<dbReference type="AlphaFoldDB" id="I0W787"/>
<gene>
    <name evidence="2" type="ORF">W5A_12136</name>
</gene>
<name>I0W787_9FLAO</name>
<feature type="transmembrane region" description="Helical" evidence="1">
    <location>
        <begin position="12"/>
        <end position="30"/>
    </location>
</feature>
<comment type="caution">
    <text evidence="2">The sequence shown here is derived from an EMBL/GenBank/DDBJ whole genome shotgun (WGS) entry which is preliminary data.</text>
</comment>
<dbReference type="EMBL" id="AJJU01000037">
    <property type="protein sequence ID" value="EID72253.1"/>
    <property type="molecule type" value="Genomic_DNA"/>
</dbReference>
<proteinExistence type="predicted"/>
<dbReference type="PATRIC" id="fig|946077.3.peg.2451"/>
<protein>
    <submittedName>
        <fullName evidence="2">Uncharacterized protein</fullName>
    </submittedName>
</protein>
<evidence type="ECO:0000313" key="3">
    <source>
        <dbReference type="Proteomes" id="UP000005938"/>
    </source>
</evidence>
<dbReference type="RefSeq" id="WP_008241070.1">
    <property type="nucleotide sequence ID" value="NZ_AJJU01000037.1"/>
</dbReference>
<evidence type="ECO:0000256" key="1">
    <source>
        <dbReference type="SAM" id="Phobius"/>
    </source>
</evidence>
<dbReference type="OrthoDB" id="1144067at2"/>
<keyword evidence="1" id="KW-0472">Membrane</keyword>
<dbReference type="Proteomes" id="UP000005938">
    <property type="component" value="Unassembled WGS sequence"/>
</dbReference>
<keyword evidence="3" id="KW-1185">Reference proteome</keyword>
<keyword evidence="1" id="KW-0812">Transmembrane</keyword>
<dbReference type="STRING" id="946077.W5A_12136"/>
<sequence>MKNKPNYKKLAISILLDLIGMLSFVIPFVGEFGDVVWAPLSGWIMTRMYKGTTGKIAGAVTFIEEILPGVDIIPSFTLMWIYASFIEKDKMLDK</sequence>
<organism evidence="2 3">
    <name type="scientific">Imtechella halotolerans K1</name>
    <dbReference type="NCBI Taxonomy" id="946077"/>
    <lineage>
        <taxon>Bacteria</taxon>
        <taxon>Pseudomonadati</taxon>
        <taxon>Bacteroidota</taxon>
        <taxon>Flavobacteriia</taxon>
        <taxon>Flavobacteriales</taxon>
        <taxon>Flavobacteriaceae</taxon>
        <taxon>Imtechella</taxon>
    </lineage>
</organism>
<dbReference type="eggNOG" id="ENOG5032S11">
    <property type="taxonomic scope" value="Bacteria"/>
</dbReference>
<accession>I0W787</accession>
<evidence type="ECO:0000313" key="2">
    <source>
        <dbReference type="EMBL" id="EID72253.1"/>
    </source>
</evidence>
<reference evidence="2 3" key="1">
    <citation type="journal article" date="2012" name="J. Bacteriol.">
        <title>Genome Sequence of the Halotolerant Bacterium Imtechella halotolerans K1T.</title>
        <authorList>
            <person name="Kumar S."/>
            <person name="Vikram S."/>
            <person name="Subramanian S."/>
            <person name="Raghava G.P."/>
            <person name="Pinnaka A.K."/>
        </authorList>
    </citation>
    <scope>NUCLEOTIDE SEQUENCE [LARGE SCALE GENOMIC DNA]</scope>
    <source>
        <strain evidence="2 3">K1</strain>
    </source>
</reference>
<keyword evidence="1" id="KW-1133">Transmembrane helix</keyword>
<feature type="transmembrane region" description="Helical" evidence="1">
    <location>
        <begin position="66"/>
        <end position="85"/>
    </location>
</feature>